<reference evidence="1 2" key="1">
    <citation type="submission" date="2015-12" db="EMBL/GenBank/DDBJ databases">
        <title>The genome of Folsomia candida.</title>
        <authorList>
            <person name="Faddeeva A."/>
            <person name="Derks M.F."/>
            <person name="Anvar Y."/>
            <person name="Smit S."/>
            <person name="Van Straalen N."/>
            <person name="Roelofs D."/>
        </authorList>
    </citation>
    <scope>NUCLEOTIDE SEQUENCE [LARGE SCALE GENOMIC DNA]</scope>
    <source>
        <strain evidence="1 2">VU population</strain>
        <tissue evidence="1">Whole body</tissue>
    </source>
</reference>
<dbReference type="Proteomes" id="UP000198287">
    <property type="component" value="Unassembled WGS sequence"/>
</dbReference>
<organism evidence="1 2">
    <name type="scientific">Folsomia candida</name>
    <name type="common">Springtail</name>
    <dbReference type="NCBI Taxonomy" id="158441"/>
    <lineage>
        <taxon>Eukaryota</taxon>
        <taxon>Metazoa</taxon>
        <taxon>Ecdysozoa</taxon>
        <taxon>Arthropoda</taxon>
        <taxon>Hexapoda</taxon>
        <taxon>Collembola</taxon>
        <taxon>Entomobryomorpha</taxon>
        <taxon>Isotomoidea</taxon>
        <taxon>Isotomidae</taxon>
        <taxon>Proisotominae</taxon>
        <taxon>Folsomia</taxon>
    </lineage>
</organism>
<protein>
    <recommendedName>
        <fullName evidence="3">F-box domain-containing protein</fullName>
    </recommendedName>
</protein>
<dbReference type="SUPFAM" id="SSF81383">
    <property type="entry name" value="F-box domain"/>
    <property type="match status" value="1"/>
</dbReference>
<accession>A0A226DX81</accession>
<gene>
    <name evidence="1" type="ORF">Fcan01_15923</name>
</gene>
<name>A0A226DX81_FOLCA</name>
<dbReference type="CDD" id="cd09917">
    <property type="entry name" value="F-box_SF"/>
    <property type="match status" value="1"/>
</dbReference>
<dbReference type="EMBL" id="LNIX01000010">
    <property type="protein sequence ID" value="OXA49873.1"/>
    <property type="molecule type" value="Genomic_DNA"/>
</dbReference>
<proteinExistence type="predicted"/>
<keyword evidence="2" id="KW-1185">Reference proteome</keyword>
<comment type="caution">
    <text evidence="1">The sequence shown here is derived from an EMBL/GenBank/DDBJ whole genome shotgun (WGS) entry which is preliminary data.</text>
</comment>
<sequence>MAANLIQTPDGVFRAKFNTDSDNWSVILPYVDRRKYTIGEKYTSWDTQGEFVFFKTSRNTEKWNWSFGLEILCDLDAYWVKPVEAGGGIFKNGEKLDDQVKTRLNFGDVFTVTKFRNDVSGGLANFTFRKREHPKTWDFLEKASDSDKEETELSLIPDRNKLIFSQILSHLSVPNLKNARLVCRYWDEEMTPILQRKSAMHFPNDWHPSACNPSLQYFRYIHGIRNPADWPNLKIALPKLPAKEDDPENWGNKYVTDLNWFLQPTRGHHVKTLSLSGEICSDSDYCLYLDTVSHFKDTLEELCVDLDIEICDKNGTNEKEYANRLGLFFPSLKKFALRIFTSSPELVTLTASWMTTWADAVTRVTSLSTGGDDFLGSSISKCEERMDEKVEGEDG</sequence>
<dbReference type="OrthoDB" id="5422579at2759"/>
<evidence type="ECO:0008006" key="3">
    <source>
        <dbReference type="Google" id="ProtNLM"/>
    </source>
</evidence>
<dbReference type="InterPro" id="IPR036047">
    <property type="entry name" value="F-box-like_dom_sf"/>
</dbReference>
<dbReference type="AlphaFoldDB" id="A0A226DX81"/>
<evidence type="ECO:0000313" key="2">
    <source>
        <dbReference type="Proteomes" id="UP000198287"/>
    </source>
</evidence>
<evidence type="ECO:0000313" key="1">
    <source>
        <dbReference type="EMBL" id="OXA49873.1"/>
    </source>
</evidence>